<accession>A0A9D2M4N7</accession>
<sequence length="417" mass="48183">MTEKQIVALLNEPSGSEENLEALAKEHFSKVEKVICKKYTKEEIYDTFEKLAKAEAEMVAAVRKSTASPEKAENILAKATAKFYNMIASISTDLLTFQKLILLLIEKDELPQEWREHFSPSAVMEKQRLVNIQSIRPTNYVMQVDNVFRNLPQLEGETMIYVGRKGRKEINTLVSLEMPEQFELEGIRQMDAYDKAVLNGVNSLFENGTQNFTIPMLYHAMTGKENPTVEEPALKELQRRIERMRRTLITIDLSEEIKAKYFDVEIHDTQVQGYLLPMNLIQARINGRQVQVYHLLDVPPMLAYAKMKRHLATVPLQILNAPLNNNATTIPLKSYLVARCESMRNQKNHVKSNKILFSAIYEELGEQDAGKVRKKRIRDYTEVVLRHMMEQSYIKSYEFTKTGRTIDGIKVKLYERT</sequence>
<dbReference type="Proteomes" id="UP000824209">
    <property type="component" value="Unassembled WGS sequence"/>
</dbReference>
<proteinExistence type="predicted"/>
<dbReference type="EMBL" id="DWYA01000090">
    <property type="protein sequence ID" value="HJB40734.1"/>
    <property type="molecule type" value="Genomic_DNA"/>
</dbReference>
<evidence type="ECO:0000313" key="1">
    <source>
        <dbReference type="EMBL" id="HJB40734.1"/>
    </source>
</evidence>
<comment type="caution">
    <text evidence="1">The sequence shown here is derived from an EMBL/GenBank/DDBJ whole genome shotgun (WGS) entry which is preliminary data.</text>
</comment>
<gene>
    <name evidence="1" type="ORF">H9943_10120</name>
</gene>
<evidence type="ECO:0000313" key="2">
    <source>
        <dbReference type="Proteomes" id="UP000824209"/>
    </source>
</evidence>
<reference evidence="1" key="2">
    <citation type="submission" date="2021-04" db="EMBL/GenBank/DDBJ databases">
        <authorList>
            <person name="Gilroy R."/>
        </authorList>
    </citation>
    <scope>NUCLEOTIDE SEQUENCE</scope>
    <source>
        <strain evidence="1">ChiBcec8-14828</strain>
    </source>
</reference>
<dbReference type="AlphaFoldDB" id="A0A9D2M4N7"/>
<name>A0A9D2M4N7_9FIRM</name>
<organism evidence="1 2">
    <name type="scientific">Candidatus Ruthenibacterium avium</name>
    <dbReference type="NCBI Taxonomy" id="2838751"/>
    <lineage>
        <taxon>Bacteria</taxon>
        <taxon>Bacillati</taxon>
        <taxon>Bacillota</taxon>
        <taxon>Clostridia</taxon>
        <taxon>Eubacteriales</taxon>
        <taxon>Oscillospiraceae</taxon>
        <taxon>Ruthenibacterium</taxon>
    </lineage>
</organism>
<protein>
    <submittedName>
        <fullName evidence="1">Uncharacterized protein</fullName>
    </submittedName>
</protein>
<reference evidence="1" key="1">
    <citation type="journal article" date="2021" name="PeerJ">
        <title>Extensive microbial diversity within the chicken gut microbiome revealed by metagenomics and culture.</title>
        <authorList>
            <person name="Gilroy R."/>
            <person name="Ravi A."/>
            <person name="Getino M."/>
            <person name="Pursley I."/>
            <person name="Horton D.L."/>
            <person name="Alikhan N.F."/>
            <person name="Baker D."/>
            <person name="Gharbi K."/>
            <person name="Hall N."/>
            <person name="Watson M."/>
            <person name="Adriaenssens E.M."/>
            <person name="Foster-Nyarko E."/>
            <person name="Jarju S."/>
            <person name="Secka A."/>
            <person name="Antonio M."/>
            <person name="Oren A."/>
            <person name="Chaudhuri R.R."/>
            <person name="La Ragione R."/>
            <person name="Hildebrand F."/>
            <person name="Pallen M.J."/>
        </authorList>
    </citation>
    <scope>NUCLEOTIDE SEQUENCE</scope>
    <source>
        <strain evidence="1">ChiBcec8-14828</strain>
    </source>
</reference>